<dbReference type="Gene3D" id="1.10.10.410">
    <property type="match status" value="1"/>
</dbReference>
<dbReference type="GO" id="GO:0050567">
    <property type="term" value="F:glutaminyl-tRNA synthase (glutamine-hydrolyzing) activity"/>
    <property type="evidence" value="ECO:0007669"/>
    <property type="project" value="UniProtKB-UniRule"/>
</dbReference>
<dbReference type="PANTHER" id="PTHR11659:SF4">
    <property type="entry name" value="ASPARTYL_GLUTAMYL-TRNA(GLN) AMIDOTRANSFERASE SUBUNIT B_E CATALYTIC DOMAIN-CONTAINING PROTEIN"/>
    <property type="match status" value="1"/>
</dbReference>
<dbReference type="NCBIfam" id="TIGR00133">
    <property type="entry name" value="gatB"/>
    <property type="match status" value="1"/>
</dbReference>
<comment type="catalytic activity">
    <reaction evidence="8 10">
        <text>L-aspartyl-tRNA(Asn) + L-glutamine + ATP + H2O = L-asparaginyl-tRNA(Asn) + L-glutamate + ADP + phosphate + 2 H(+)</text>
        <dbReference type="Rhea" id="RHEA:14513"/>
        <dbReference type="Rhea" id="RHEA-COMP:9674"/>
        <dbReference type="Rhea" id="RHEA-COMP:9677"/>
        <dbReference type="ChEBI" id="CHEBI:15377"/>
        <dbReference type="ChEBI" id="CHEBI:15378"/>
        <dbReference type="ChEBI" id="CHEBI:29985"/>
        <dbReference type="ChEBI" id="CHEBI:30616"/>
        <dbReference type="ChEBI" id="CHEBI:43474"/>
        <dbReference type="ChEBI" id="CHEBI:58359"/>
        <dbReference type="ChEBI" id="CHEBI:78515"/>
        <dbReference type="ChEBI" id="CHEBI:78516"/>
        <dbReference type="ChEBI" id="CHEBI:456216"/>
    </reaction>
</comment>
<comment type="similarity">
    <text evidence="1 10">Belongs to the GatB/GatE family. GatB subfamily.</text>
</comment>
<dbReference type="PROSITE" id="PS01234">
    <property type="entry name" value="GATB"/>
    <property type="match status" value="1"/>
</dbReference>
<dbReference type="SUPFAM" id="SSF55931">
    <property type="entry name" value="Glutamine synthetase/guanido kinase"/>
    <property type="match status" value="1"/>
</dbReference>
<dbReference type="Gene3D" id="1.10.150.380">
    <property type="entry name" value="GatB domain, N-terminal subdomain"/>
    <property type="match status" value="1"/>
</dbReference>
<sequence length="481" mass="54579">MVFETIIGLEIHVELATKSKIFCSCPTTFGSSPNENTCPVCTGMPGTLPVLNEEVVTLAVKAGTALSCEINRINKFDRKNYFYPDLPKAYQISQFDLPICSKGYVDVALGEKSKRINITRIHLEEDAGKLIHLEDEPISLVDYNRTGVPLIEIVTEPDLRSPEEAVAFLKTLKSILQYAEISDCKMEQGSLRCDANISIREIGTEVLNTRVEIKNLNSFKEVLKALEKEEKRQRELYQYKEEYKIQQETRKWDAAKGKTIPMRSKEESHDYRYFPEPDLKPVLIEEDFLKRAIENIPELPEERKRRIIQQHGVKEMQVDILIGQKELADYFEEVLSCGANPIEAANWITVDLLRVLKDIDISEEGVPIKANYLAKLIELVQTGKISRTAGKEIFDEMVRTDKSPEALVEEKGLSQISNTSELEKIAAEVLSQNLQAIEDYKNGKPQAIGYIMGQTMKATKGKANPQIVKEIIEEKLKKVQI</sequence>
<comment type="catalytic activity">
    <reaction evidence="9 10">
        <text>L-glutamyl-tRNA(Gln) + L-glutamine + ATP + H2O = L-glutaminyl-tRNA(Gln) + L-glutamate + ADP + phosphate + H(+)</text>
        <dbReference type="Rhea" id="RHEA:17521"/>
        <dbReference type="Rhea" id="RHEA-COMP:9681"/>
        <dbReference type="Rhea" id="RHEA-COMP:9684"/>
        <dbReference type="ChEBI" id="CHEBI:15377"/>
        <dbReference type="ChEBI" id="CHEBI:15378"/>
        <dbReference type="ChEBI" id="CHEBI:29985"/>
        <dbReference type="ChEBI" id="CHEBI:30616"/>
        <dbReference type="ChEBI" id="CHEBI:43474"/>
        <dbReference type="ChEBI" id="CHEBI:58359"/>
        <dbReference type="ChEBI" id="CHEBI:78520"/>
        <dbReference type="ChEBI" id="CHEBI:78521"/>
        <dbReference type="ChEBI" id="CHEBI:456216"/>
    </reaction>
</comment>
<keyword evidence="3 10" id="KW-0436">Ligase</keyword>
<evidence type="ECO:0000313" key="12">
    <source>
        <dbReference type="EMBL" id="SNS12838.1"/>
    </source>
</evidence>
<name>A0A239BZK5_9FIRM</name>
<dbReference type="FunFam" id="1.10.10.410:FF:000001">
    <property type="entry name" value="Aspartyl/glutamyl-tRNA(Asn/Gln) amidotransferase subunit B"/>
    <property type="match status" value="1"/>
</dbReference>
<evidence type="ECO:0000256" key="7">
    <source>
        <dbReference type="ARBA" id="ARBA00024799"/>
    </source>
</evidence>
<keyword evidence="13" id="KW-1185">Reference proteome</keyword>
<comment type="subunit">
    <text evidence="2 10">Heterotrimer of A, B and C subunits.</text>
</comment>
<dbReference type="GO" id="GO:0050566">
    <property type="term" value="F:asparaginyl-tRNA synthase (glutamine-hydrolyzing) activity"/>
    <property type="evidence" value="ECO:0007669"/>
    <property type="project" value="RHEA"/>
</dbReference>
<dbReference type="InterPro" id="IPR017958">
    <property type="entry name" value="Gln-tRNA_amidoTrfase_suB_CS"/>
</dbReference>
<evidence type="ECO:0000313" key="13">
    <source>
        <dbReference type="Proteomes" id="UP000198304"/>
    </source>
</evidence>
<dbReference type="PANTHER" id="PTHR11659">
    <property type="entry name" value="GLUTAMYL-TRNA GLN AMIDOTRANSFERASE SUBUNIT B MITOCHONDRIAL AND PROKARYOTIC PET112-RELATED"/>
    <property type="match status" value="1"/>
</dbReference>
<dbReference type="Pfam" id="PF02934">
    <property type="entry name" value="GatB_N"/>
    <property type="match status" value="1"/>
</dbReference>
<dbReference type="NCBIfam" id="NF004012">
    <property type="entry name" value="PRK05477.1-2"/>
    <property type="match status" value="1"/>
</dbReference>
<protein>
    <recommendedName>
        <fullName evidence="10">Aspartyl/glutamyl-tRNA(Asn/Gln) amidotransferase subunit B</fullName>
        <shortName evidence="10">Asp/Glu-ADT subunit B</shortName>
        <ecNumber evidence="10">6.3.5.-</ecNumber>
    </recommendedName>
</protein>
<evidence type="ECO:0000256" key="10">
    <source>
        <dbReference type="HAMAP-Rule" id="MF_00121"/>
    </source>
</evidence>
<dbReference type="Proteomes" id="UP000198304">
    <property type="component" value="Unassembled WGS sequence"/>
</dbReference>
<dbReference type="HAMAP" id="MF_00121">
    <property type="entry name" value="GatB"/>
    <property type="match status" value="1"/>
</dbReference>
<evidence type="ECO:0000256" key="1">
    <source>
        <dbReference type="ARBA" id="ARBA00005306"/>
    </source>
</evidence>
<dbReference type="GO" id="GO:0006412">
    <property type="term" value="P:translation"/>
    <property type="evidence" value="ECO:0007669"/>
    <property type="project" value="UniProtKB-UniRule"/>
</dbReference>
<comment type="function">
    <text evidence="7 10">Allows the formation of correctly charged Asn-tRNA(Asn) or Gln-tRNA(Gln) through the transamidation of misacylated Asp-tRNA(Asn) or Glu-tRNA(Gln) in organisms which lack either or both of asparaginyl-tRNA or glutaminyl-tRNA synthetases. The reaction takes place in the presence of glutamine and ATP through an activated phospho-Asp-tRNA(Asn) or phospho-Glu-tRNA(Gln).</text>
</comment>
<dbReference type="Pfam" id="PF02637">
    <property type="entry name" value="GatB_Yqey"/>
    <property type="match status" value="1"/>
</dbReference>
<evidence type="ECO:0000256" key="2">
    <source>
        <dbReference type="ARBA" id="ARBA00011123"/>
    </source>
</evidence>
<dbReference type="InterPro" id="IPR003789">
    <property type="entry name" value="Asn/Gln_tRNA_amidoTrase-B-like"/>
</dbReference>
<keyword evidence="12" id="KW-0808">Transferase</keyword>
<dbReference type="InterPro" id="IPR017959">
    <property type="entry name" value="Asn/Gln-tRNA_amidoTrfase_suB/E"/>
</dbReference>
<evidence type="ECO:0000256" key="8">
    <source>
        <dbReference type="ARBA" id="ARBA00047380"/>
    </source>
</evidence>
<evidence type="ECO:0000256" key="9">
    <source>
        <dbReference type="ARBA" id="ARBA00047913"/>
    </source>
</evidence>
<dbReference type="InterPro" id="IPR023168">
    <property type="entry name" value="GatB_Yqey_C_2"/>
</dbReference>
<proteinExistence type="inferred from homology"/>
<dbReference type="InterPro" id="IPR004413">
    <property type="entry name" value="GatB"/>
</dbReference>
<dbReference type="SMART" id="SM00845">
    <property type="entry name" value="GatB_Yqey"/>
    <property type="match status" value="1"/>
</dbReference>
<dbReference type="NCBIfam" id="NF004014">
    <property type="entry name" value="PRK05477.1-4"/>
    <property type="match status" value="1"/>
</dbReference>
<accession>A0A239BZK5</accession>
<dbReference type="OrthoDB" id="9804078at2"/>
<dbReference type="GO" id="GO:0016740">
    <property type="term" value="F:transferase activity"/>
    <property type="evidence" value="ECO:0007669"/>
    <property type="project" value="UniProtKB-KW"/>
</dbReference>
<feature type="domain" description="Asn/Gln amidotransferase" evidence="11">
    <location>
        <begin position="329"/>
        <end position="476"/>
    </location>
</feature>
<keyword evidence="6 10" id="KW-0648">Protein biosynthesis</keyword>
<dbReference type="GO" id="GO:0005524">
    <property type="term" value="F:ATP binding"/>
    <property type="evidence" value="ECO:0007669"/>
    <property type="project" value="UniProtKB-KW"/>
</dbReference>
<reference evidence="12 13" key="1">
    <citation type="submission" date="2017-06" db="EMBL/GenBank/DDBJ databases">
        <authorList>
            <person name="Kim H.J."/>
            <person name="Triplett B.A."/>
        </authorList>
    </citation>
    <scope>NUCLEOTIDE SEQUENCE [LARGE SCALE GENOMIC DNA]</scope>
    <source>
        <strain evidence="12 13">SCA</strain>
    </source>
</reference>
<dbReference type="AlphaFoldDB" id="A0A239BZK5"/>
<keyword evidence="4 10" id="KW-0547">Nucleotide-binding</keyword>
<dbReference type="InterPro" id="IPR018027">
    <property type="entry name" value="Asn/Gln_amidotransferase"/>
</dbReference>
<dbReference type="InterPro" id="IPR014746">
    <property type="entry name" value="Gln_synth/guanido_kin_cat_dom"/>
</dbReference>
<evidence type="ECO:0000256" key="3">
    <source>
        <dbReference type="ARBA" id="ARBA00022598"/>
    </source>
</evidence>
<evidence type="ECO:0000256" key="4">
    <source>
        <dbReference type="ARBA" id="ARBA00022741"/>
    </source>
</evidence>
<gene>
    <name evidence="10" type="primary">gatB</name>
    <name evidence="12" type="ORF">SAMN05446037_1004206</name>
</gene>
<dbReference type="InterPro" id="IPR006075">
    <property type="entry name" value="Asn/Gln-tRNA_Trfase_suB/E_cat"/>
</dbReference>
<dbReference type="EC" id="6.3.5.-" evidence="10"/>
<evidence type="ECO:0000256" key="5">
    <source>
        <dbReference type="ARBA" id="ARBA00022840"/>
    </source>
</evidence>
<dbReference type="SUPFAM" id="SSF89095">
    <property type="entry name" value="GatB/YqeY motif"/>
    <property type="match status" value="1"/>
</dbReference>
<dbReference type="RefSeq" id="WP_089281981.1">
    <property type="nucleotide sequence ID" value="NZ_FZOJ01000004.1"/>
</dbReference>
<dbReference type="InterPro" id="IPR042114">
    <property type="entry name" value="GatB_C_1"/>
</dbReference>
<evidence type="ECO:0000259" key="11">
    <source>
        <dbReference type="SMART" id="SM00845"/>
    </source>
</evidence>
<organism evidence="12 13">
    <name type="scientific">Anaerovirgula multivorans</name>
    <dbReference type="NCBI Taxonomy" id="312168"/>
    <lineage>
        <taxon>Bacteria</taxon>
        <taxon>Bacillati</taxon>
        <taxon>Bacillota</taxon>
        <taxon>Clostridia</taxon>
        <taxon>Peptostreptococcales</taxon>
        <taxon>Natronincolaceae</taxon>
        <taxon>Anaerovirgula</taxon>
    </lineage>
</organism>
<keyword evidence="5 10" id="KW-0067">ATP-binding</keyword>
<evidence type="ECO:0000256" key="6">
    <source>
        <dbReference type="ARBA" id="ARBA00022917"/>
    </source>
</evidence>
<dbReference type="EMBL" id="FZOJ01000004">
    <property type="protein sequence ID" value="SNS12838.1"/>
    <property type="molecule type" value="Genomic_DNA"/>
</dbReference>